<dbReference type="EMBL" id="GEDG01022980">
    <property type="protein sequence ID" value="JAP17077.1"/>
    <property type="molecule type" value="Transcribed_RNA"/>
</dbReference>
<accession>A0A0V0H9M2</accession>
<feature type="transmembrane region" description="Helical" evidence="1">
    <location>
        <begin position="14"/>
        <end position="32"/>
    </location>
</feature>
<reference evidence="2" key="1">
    <citation type="submission" date="2015-12" db="EMBL/GenBank/DDBJ databases">
        <title>Gene expression during late stages of embryo sac development: a critical building block for successful pollen-pistil interactions.</title>
        <authorList>
            <person name="Liu Y."/>
            <person name="Joly V."/>
            <person name="Sabar M."/>
            <person name="Matton D.P."/>
        </authorList>
    </citation>
    <scope>NUCLEOTIDE SEQUENCE</scope>
</reference>
<sequence length="60" mass="7352">SFFFCSFLFQIVKFLLKICDSIVSWFIVVSLLRCIRRYFVRFTYFFSLLFVFPPLLNLFC</sequence>
<feature type="non-terminal residue" evidence="2">
    <location>
        <position position="1"/>
    </location>
</feature>
<feature type="transmembrane region" description="Helical" evidence="1">
    <location>
        <begin position="39"/>
        <end position="59"/>
    </location>
</feature>
<keyword evidence="1" id="KW-1133">Transmembrane helix</keyword>
<dbReference type="AlphaFoldDB" id="A0A0V0H9M2"/>
<evidence type="ECO:0000313" key="2">
    <source>
        <dbReference type="EMBL" id="JAP17077.1"/>
    </source>
</evidence>
<proteinExistence type="predicted"/>
<organism evidence="2">
    <name type="scientific">Solanum chacoense</name>
    <name type="common">Chaco potato</name>
    <dbReference type="NCBI Taxonomy" id="4108"/>
    <lineage>
        <taxon>Eukaryota</taxon>
        <taxon>Viridiplantae</taxon>
        <taxon>Streptophyta</taxon>
        <taxon>Embryophyta</taxon>
        <taxon>Tracheophyta</taxon>
        <taxon>Spermatophyta</taxon>
        <taxon>Magnoliopsida</taxon>
        <taxon>eudicotyledons</taxon>
        <taxon>Gunneridae</taxon>
        <taxon>Pentapetalae</taxon>
        <taxon>asterids</taxon>
        <taxon>lamiids</taxon>
        <taxon>Solanales</taxon>
        <taxon>Solanaceae</taxon>
        <taxon>Solanoideae</taxon>
        <taxon>Solaneae</taxon>
        <taxon>Solanum</taxon>
    </lineage>
</organism>
<keyword evidence="1" id="KW-0472">Membrane</keyword>
<name>A0A0V0H9M2_SOLCH</name>
<evidence type="ECO:0000256" key="1">
    <source>
        <dbReference type="SAM" id="Phobius"/>
    </source>
</evidence>
<protein>
    <submittedName>
        <fullName evidence="2">Putative ovule protein</fullName>
    </submittedName>
</protein>
<keyword evidence="1" id="KW-0812">Transmembrane</keyword>